<keyword evidence="4" id="KW-0808">Transferase</keyword>
<gene>
    <name evidence="4" type="ORF">G5B37_01415</name>
</gene>
<name>A0A6G6GIA1_9FLAO</name>
<feature type="transmembrane region" description="Helical" evidence="2">
    <location>
        <begin position="12"/>
        <end position="36"/>
    </location>
</feature>
<dbReference type="PANTHER" id="PTHR30576">
    <property type="entry name" value="COLANIC BIOSYNTHESIS UDP-GLUCOSE LIPID CARRIER TRANSFERASE"/>
    <property type="match status" value="1"/>
</dbReference>
<keyword evidence="2" id="KW-0472">Membrane</keyword>
<reference evidence="4 5" key="1">
    <citation type="submission" date="2020-02" db="EMBL/GenBank/DDBJ databases">
        <title>Complete genome sequence of Flavobacteriaceae bacterium.</title>
        <authorList>
            <person name="Kim S.-J."/>
            <person name="Kim Y.-S."/>
            <person name="Kim K.-H."/>
        </authorList>
    </citation>
    <scope>NUCLEOTIDE SEQUENCE [LARGE SCALE GENOMIC DNA]</scope>
    <source>
        <strain evidence="4 5">RR4-40</strain>
    </source>
</reference>
<dbReference type="Pfam" id="PF02397">
    <property type="entry name" value="Bac_transf"/>
    <property type="match status" value="1"/>
</dbReference>
<protein>
    <submittedName>
        <fullName evidence="4">Sugar transferase</fullName>
    </submittedName>
</protein>
<dbReference type="KEGG" id="mgel:G5B37_01415"/>
<organism evidence="4 5">
    <name type="scientific">Rasiella rasia</name>
    <dbReference type="NCBI Taxonomy" id="2744027"/>
    <lineage>
        <taxon>Bacteria</taxon>
        <taxon>Pseudomonadati</taxon>
        <taxon>Bacteroidota</taxon>
        <taxon>Flavobacteriia</taxon>
        <taxon>Flavobacteriales</taxon>
        <taxon>Flavobacteriaceae</taxon>
        <taxon>Rasiella</taxon>
    </lineage>
</organism>
<evidence type="ECO:0000256" key="1">
    <source>
        <dbReference type="ARBA" id="ARBA00006464"/>
    </source>
</evidence>
<dbReference type="Proteomes" id="UP000505306">
    <property type="component" value="Chromosome"/>
</dbReference>
<keyword evidence="5" id="KW-1185">Reference proteome</keyword>
<keyword evidence="2" id="KW-1133">Transmembrane helix</keyword>
<evidence type="ECO:0000313" key="4">
    <source>
        <dbReference type="EMBL" id="QIE58272.1"/>
    </source>
</evidence>
<accession>A0A6G6GIA1</accession>
<evidence type="ECO:0000259" key="3">
    <source>
        <dbReference type="Pfam" id="PF02397"/>
    </source>
</evidence>
<sequence>MYKNFIKPFLDIVTAAFAFLLLLPVFIMTMLVLAIVNKGNPFFVQRRPGKGERIFSIYKFRTMSNAKDAEGKLLPDAVRLTPIGKLVRATSIDEIPQLLNVILGQMSIVGPRPLLPQYLPLYTEKQRRRHEVKPGITGWAQVNGRNAISWEKKFEMDVFYVERINFALDMKILVLTFLKVVARKDINTEGTATTEPFKGTQE</sequence>
<evidence type="ECO:0000313" key="5">
    <source>
        <dbReference type="Proteomes" id="UP000505306"/>
    </source>
</evidence>
<evidence type="ECO:0000256" key="2">
    <source>
        <dbReference type="SAM" id="Phobius"/>
    </source>
</evidence>
<comment type="similarity">
    <text evidence="1">Belongs to the bacterial sugar transferase family.</text>
</comment>
<dbReference type="EMBL" id="CP049057">
    <property type="protein sequence ID" value="QIE58272.1"/>
    <property type="molecule type" value="Genomic_DNA"/>
</dbReference>
<dbReference type="InterPro" id="IPR003362">
    <property type="entry name" value="Bact_transf"/>
</dbReference>
<proteinExistence type="inferred from homology"/>
<dbReference type="AlphaFoldDB" id="A0A6G6GIA1"/>
<feature type="domain" description="Bacterial sugar transferase" evidence="3">
    <location>
        <begin position="7"/>
        <end position="181"/>
    </location>
</feature>
<keyword evidence="2" id="KW-0812">Transmembrane</keyword>
<dbReference type="PANTHER" id="PTHR30576:SF8">
    <property type="entry name" value="UNDECAPRENYL-PHOSPHATE GALACTOSE PHOSPHOTRANSFERASE"/>
    <property type="match status" value="1"/>
</dbReference>
<dbReference type="RefSeq" id="WP_164678279.1">
    <property type="nucleotide sequence ID" value="NZ_CP049057.1"/>
</dbReference>
<dbReference type="GO" id="GO:0016780">
    <property type="term" value="F:phosphotransferase activity, for other substituted phosphate groups"/>
    <property type="evidence" value="ECO:0007669"/>
    <property type="project" value="TreeGrafter"/>
</dbReference>